<organism evidence="3 4">
    <name type="scientific">Actinacidiphila paucisporea</name>
    <dbReference type="NCBI Taxonomy" id="310782"/>
    <lineage>
        <taxon>Bacteria</taxon>
        <taxon>Bacillati</taxon>
        <taxon>Actinomycetota</taxon>
        <taxon>Actinomycetes</taxon>
        <taxon>Kitasatosporales</taxon>
        <taxon>Streptomycetaceae</taxon>
        <taxon>Actinacidiphila</taxon>
    </lineage>
</organism>
<dbReference type="Gene3D" id="3.30.565.10">
    <property type="entry name" value="Histidine kinase-like ATPase, C-terminal domain"/>
    <property type="match status" value="1"/>
</dbReference>
<dbReference type="SUPFAM" id="SSF55874">
    <property type="entry name" value="ATPase domain of HSP90 chaperone/DNA topoisomerase II/histidine kinase"/>
    <property type="match status" value="1"/>
</dbReference>
<dbReference type="CDD" id="cd16936">
    <property type="entry name" value="HATPase_RsbW-like"/>
    <property type="match status" value="1"/>
</dbReference>
<dbReference type="RefSeq" id="WP_073496350.1">
    <property type="nucleotide sequence ID" value="NZ_FRBI01000005.1"/>
</dbReference>
<reference evidence="3 4" key="1">
    <citation type="submission" date="2016-11" db="EMBL/GenBank/DDBJ databases">
        <authorList>
            <person name="Jaros S."/>
            <person name="Januszkiewicz K."/>
            <person name="Wedrychowicz H."/>
        </authorList>
    </citation>
    <scope>NUCLEOTIDE SEQUENCE [LARGE SCALE GENOMIC DNA]</scope>
    <source>
        <strain evidence="3 4">CGMCC 4.2025</strain>
    </source>
</reference>
<dbReference type="STRING" id="310782.SAMN05216499_10569"/>
<dbReference type="InterPro" id="IPR050267">
    <property type="entry name" value="Anti-sigma-factor_SerPK"/>
</dbReference>
<dbReference type="InterPro" id="IPR036890">
    <property type="entry name" value="HATPase_C_sf"/>
</dbReference>
<keyword evidence="1" id="KW-0723">Serine/threonine-protein kinase</keyword>
<evidence type="ECO:0000313" key="4">
    <source>
        <dbReference type="Proteomes" id="UP000184111"/>
    </source>
</evidence>
<proteinExistence type="predicted"/>
<keyword evidence="4" id="KW-1185">Reference proteome</keyword>
<dbReference type="PANTHER" id="PTHR35526">
    <property type="entry name" value="ANTI-SIGMA-F FACTOR RSBW-RELATED"/>
    <property type="match status" value="1"/>
</dbReference>
<dbReference type="EMBL" id="FRBI01000005">
    <property type="protein sequence ID" value="SHL59276.1"/>
    <property type="molecule type" value="Genomic_DNA"/>
</dbReference>
<name>A0A1M7BWM9_9ACTN</name>
<dbReference type="OrthoDB" id="4251531at2"/>
<keyword evidence="3" id="KW-0418">Kinase</keyword>
<sequence length="138" mass="14629">MPEIPVVPALWRFPAHPASVGRARHAVMEALPYGLPPQLHAELGFITSELVTNAIRHGACADADEVVELVLWPTDGHYWLAVSDPGPGKPAVDHRPSPDTESGRGLLLVDALADAWAVVPRPYRGKSVVAGLALPSPG</sequence>
<feature type="domain" description="Histidine kinase/HSP90-like ATPase" evidence="2">
    <location>
        <begin position="13"/>
        <end position="118"/>
    </location>
</feature>
<gene>
    <name evidence="3" type="ORF">SAMN05216499_10569</name>
</gene>
<keyword evidence="3" id="KW-0808">Transferase</keyword>
<dbReference type="Pfam" id="PF13581">
    <property type="entry name" value="HATPase_c_2"/>
    <property type="match status" value="1"/>
</dbReference>
<dbReference type="AlphaFoldDB" id="A0A1M7BWM9"/>
<dbReference type="Proteomes" id="UP000184111">
    <property type="component" value="Unassembled WGS sequence"/>
</dbReference>
<evidence type="ECO:0000259" key="2">
    <source>
        <dbReference type="Pfam" id="PF13581"/>
    </source>
</evidence>
<accession>A0A1M7BWM9</accession>
<dbReference type="GO" id="GO:0004674">
    <property type="term" value="F:protein serine/threonine kinase activity"/>
    <property type="evidence" value="ECO:0007669"/>
    <property type="project" value="UniProtKB-KW"/>
</dbReference>
<evidence type="ECO:0000313" key="3">
    <source>
        <dbReference type="EMBL" id="SHL59276.1"/>
    </source>
</evidence>
<protein>
    <submittedName>
        <fullName evidence="3">Anti-sigma regulatory factor (Ser/Thr protein kinase)</fullName>
    </submittedName>
</protein>
<evidence type="ECO:0000256" key="1">
    <source>
        <dbReference type="ARBA" id="ARBA00022527"/>
    </source>
</evidence>
<dbReference type="InterPro" id="IPR003594">
    <property type="entry name" value="HATPase_dom"/>
</dbReference>
<dbReference type="PANTHER" id="PTHR35526:SF3">
    <property type="entry name" value="ANTI-SIGMA-F FACTOR RSBW"/>
    <property type="match status" value="1"/>
</dbReference>